<dbReference type="PANTHER" id="PTHR34322:SF2">
    <property type="entry name" value="TRANSPOSASE IS200-LIKE DOMAIN-CONTAINING PROTEIN"/>
    <property type="match status" value="1"/>
</dbReference>
<protein>
    <recommendedName>
        <fullName evidence="3">Transposase</fullName>
    </recommendedName>
</protein>
<dbReference type="InterPro" id="IPR036515">
    <property type="entry name" value="Transposase_17_sf"/>
</dbReference>
<evidence type="ECO:0000313" key="1">
    <source>
        <dbReference type="EMBL" id="MFC5525315.1"/>
    </source>
</evidence>
<keyword evidence="2" id="KW-1185">Reference proteome</keyword>
<dbReference type="PANTHER" id="PTHR34322">
    <property type="entry name" value="TRANSPOSASE, Y1_TNP DOMAIN-CONTAINING"/>
    <property type="match status" value="1"/>
</dbReference>
<evidence type="ECO:0008006" key="3">
    <source>
        <dbReference type="Google" id="ProtNLM"/>
    </source>
</evidence>
<reference evidence="2" key="1">
    <citation type="journal article" date="2019" name="Int. J. Syst. Evol. Microbiol.">
        <title>The Global Catalogue of Microorganisms (GCM) 10K type strain sequencing project: providing services to taxonomists for standard genome sequencing and annotation.</title>
        <authorList>
            <consortium name="The Broad Institute Genomics Platform"/>
            <consortium name="The Broad Institute Genome Sequencing Center for Infectious Disease"/>
            <person name="Wu L."/>
            <person name="Ma J."/>
        </authorList>
    </citation>
    <scope>NUCLEOTIDE SEQUENCE [LARGE SCALE GENOMIC DNA]</scope>
    <source>
        <strain evidence="2">CGMCC 1.16619</strain>
    </source>
</reference>
<dbReference type="EMBL" id="JBHSNF010000001">
    <property type="protein sequence ID" value="MFC5525315.1"/>
    <property type="molecule type" value="Genomic_DNA"/>
</dbReference>
<accession>A0ABW0QKH6</accession>
<dbReference type="RefSeq" id="WP_377318282.1">
    <property type="nucleotide sequence ID" value="NZ_JBHSNF010000001.1"/>
</dbReference>
<evidence type="ECO:0000313" key="2">
    <source>
        <dbReference type="Proteomes" id="UP001596114"/>
    </source>
</evidence>
<organism evidence="1 2">
    <name type="scientific">Rhodanobacter ginsengisoli</name>
    <dbReference type="NCBI Taxonomy" id="418646"/>
    <lineage>
        <taxon>Bacteria</taxon>
        <taxon>Pseudomonadati</taxon>
        <taxon>Pseudomonadota</taxon>
        <taxon>Gammaproteobacteria</taxon>
        <taxon>Lysobacterales</taxon>
        <taxon>Rhodanobacteraceae</taxon>
        <taxon>Rhodanobacter</taxon>
    </lineage>
</organism>
<proteinExistence type="predicted"/>
<sequence length="127" mass="14615">MSLTPFFAVYRYIELNPVRASMASLPEHYRWSSVHANLGLIDDPLVTPHLSFLAQDIDPQVRTHAYLTWLREGVGNDELENIRAHLQQERALGDTKFQAMVEKAIGRPVKLRSRGRPRSPHSQWDRA</sequence>
<gene>
    <name evidence="1" type="ORF">ACFPPA_06120</name>
</gene>
<dbReference type="Proteomes" id="UP001596114">
    <property type="component" value="Unassembled WGS sequence"/>
</dbReference>
<name>A0ABW0QKH6_9GAMM</name>
<dbReference type="Gene3D" id="3.30.70.1290">
    <property type="entry name" value="Transposase IS200-like"/>
    <property type="match status" value="1"/>
</dbReference>
<comment type="caution">
    <text evidence="1">The sequence shown here is derived from an EMBL/GenBank/DDBJ whole genome shotgun (WGS) entry which is preliminary data.</text>
</comment>